<accession>A0A1E1KWR5</accession>
<dbReference type="Proteomes" id="UP000178912">
    <property type="component" value="Unassembled WGS sequence"/>
</dbReference>
<sequence length="130" mass="14344">MISLIADTDALVQNFCLTVVTITCVREGMTKTSPTSKGDVINFLSDCFNSVSIAAYATNMAFNDLLNAENFWQARLLSHDGPQYPAELHLGLLASQEAVDLLDHADSGCFASVTLKIWIFYELVYFCSCF</sequence>
<organism evidence="1 2">
    <name type="scientific">Rhynchosporium agropyri</name>
    <dbReference type="NCBI Taxonomy" id="914238"/>
    <lineage>
        <taxon>Eukaryota</taxon>
        <taxon>Fungi</taxon>
        <taxon>Dikarya</taxon>
        <taxon>Ascomycota</taxon>
        <taxon>Pezizomycotina</taxon>
        <taxon>Leotiomycetes</taxon>
        <taxon>Helotiales</taxon>
        <taxon>Ploettnerulaceae</taxon>
        <taxon>Rhynchosporium</taxon>
    </lineage>
</organism>
<evidence type="ECO:0000313" key="2">
    <source>
        <dbReference type="Proteomes" id="UP000178912"/>
    </source>
</evidence>
<reference evidence="2" key="1">
    <citation type="submission" date="2016-03" db="EMBL/GenBank/DDBJ databases">
        <authorList>
            <person name="Guldener U."/>
        </authorList>
    </citation>
    <scope>NUCLEOTIDE SEQUENCE [LARGE SCALE GENOMIC DNA]</scope>
    <source>
        <strain evidence="2">04CH-RAC-A.6.1</strain>
    </source>
</reference>
<dbReference type="AlphaFoldDB" id="A0A1E1KWR5"/>
<protein>
    <submittedName>
        <fullName evidence="1">Uncharacterized protein</fullName>
    </submittedName>
</protein>
<gene>
    <name evidence="1" type="ORF">RAG0_09095</name>
</gene>
<dbReference type="OrthoDB" id="2373480at2759"/>
<keyword evidence="2" id="KW-1185">Reference proteome</keyword>
<proteinExistence type="predicted"/>
<evidence type="ECO:0000313" key="1">
    <source>
        <dbReference type="EMBL" id="CZT01504.1"/>
    </source>
</evidence>
<name>A0A1E1KWR5_9HELO</name>
<dbReference type="EMBL" id="FJUX01000051">
    <property type="protein sequence ID" value="CZT01504.1"/>
    <property type="molecule type" value="Genomic_DNA"/>
</dbReference>